<protein>
    <recommendedName>
        <fullName evidence="2">Large ribosomal subunit protein bL21m</fullName>
    </recommendedName>
</protein>
<evidence type="ECO:0000256" key="2">
    <source>
        <dbReference type="ARBA" id="ARBA00044129"/>
    </source>
</evidence>
<dbReference type="GO" id="GO:0003735">
    <property type="term" value="F:structural constituent of ribosome"/>
    <property type="evidence" value="ECO:0007669"/>
    <property type="project" value="TreeGrafter"/>
</dbReference>
<dbReference type="Proteomes" id="UP000799766">
    <property type="component" value="Unassembled WGS sequence"/>
</dbReference>
<evidence type="ECO:0000313" key="3">
    <source>
        <dbReference type="EMBL" id="KAF2459942.1"/>
    </source>
</evidence>
<dbReference type="PANTHER" id="PTHR21349">
    <property type="entry name" value="50S RIBOSOMAL PROTEIN L21"/>
    <property type="match status" value="1"/>
</dbReference>
<feature type="non-terminal residue" evidence="3">
    <location>
        <position position="1"/>
    </location>
</feature>
<dbReference type="InterPro" id="IPR036164">
    <property type="entry name" value="bL21-like_sf"/>
</dbReference>
<accession>A0A6A6P855</accession>
<dbReference type="Pfam" id="PF00829">
    <property type="entry name" value="Ribosomal_L21p"/>
    <property type="match status" value="1"/>
</dbReference>
<comment type="similarity">
    <text evidence="1">Belongs to the bacterial ribosomal protein bL21 family.</text>
</comment>
<evidence type="ECO:0000256" key="1">
    <source>
        <dbReference type="ARBA" id="ARBA00008563"/>
    </source>
</evidence>
<organism evidence="3 4">
    <name type="scientific">Lineolata rhizophorae</name>
    <dbReference type="NCBI Taxonomy" id="578093"/>
    <lineage>
        <taxon>Eukaryota</taxon>
        <taxon>Fungi</taxon>
        <taxon>Dikarya</taxon>
        <taxon>Ascomycota</taxon>
        <taxon>Pezizomycotina</taxon>
        <taxon>Dothideomycetes</taxon>
        <taxon>Dothideomycetes incertae sedis</taxon>
        <taxon>Lineolatales</taxon>
        <taxon>Lineolataceae</taxon>
        <taxon>Lineolata</taxon>
    </lineage>
</organism>
<proteinExistence type="inferred from homology"/>
<evidence type="ECO:0000313" key="4">
    <source>
        <dbReference type="Proteomes" id="UP000799766"/>
    </source>
</evidence>
<name>A0A6A6P855_9PEZI</name>
<dbReference type="EMBL" id="MU001674">
    <property type="protein sequence ID" value="KAF2459942.1"/>
    <property type="molecule type" value="Genomic_DNA"/>
</dbReference>
<dbReference type="AlphaFoldDB" id="A0A6A6P855"/>
<keyword evidence="4" id="KW-1185">Reference proteome</keyword>
<dbReference type="SUPFAM" id="SSF141091">
    <property type="entry name" value="L21p-like"/>
    <property type="match status" value="1"/>
</dbReference>
<dbReference type="OrthoDB" id="5994at2759"/>
<sequence length="103" mass="12019">YASVHLHGRPYLVTAGDVVRLPFRIRGVLPGDVLRLDCATHLGSRDYTGRFAYLDPRLFVCRAVVLGMESEPMRVKEKTKRRQRKVRRLKSKHRYTILRISEL</sequence>
<dbReference type="GO" id="GO:0005762">
    <property type="term" value="C:mitochondrial large ribosomal subunit"/>
    <property type="evidence" value="ECO:0007669"/>
    <property type="project" value="TreeGrafter"/>
</dbReference>
<reference evidence="3" key="1">
    <citation type="journal article" date="2020" name="Stud. Mycol.">
        <title>101 Dothideomycetes genomes: a test case for predicting lifestyles and emergence of pathogens.</title>
        <authorList>
            <person name="Haridas S."/>
            <person name="Albert R."/>
            <person name="Binder M."/>
            <person name="Bloem J."/>
            <person name="Labutti K."/>
            <person name="Salamov A."/>
            <person name="Andreopoulos B."/>
            <person name="Baker S."/>
            <person name="Barry K."/>
            <person name="Bills G."/>
            <person name="Bluhm B."/>
            <person name="Cannon C."/>
            <person name="Castanera R."/>
            <person name="Culley D."/>
            <person name="Daum C."/>
            <person name="Ezra D."/>
            <person name="Gonzalez J."/>
            <person name="Henrissat B."/>
            <person name="Kuo A."/>
            <person name="Liang C."/>
            <person name="Lipzen A."/>
            <person name="Lutzoni F."/>
            <person name="Magnuson J."/>
            <person name="Mondo S."/>
            <person name="Nolan M."/>
            <person name="Ohm R."/>
            <person name="Pangilinan J."/>
            <person name="Park H.-J."/>
            <person name="Ramirez L."/>
            <person name="Alfaro M."/>
            <person name="Sun H."/>
            <person name="Tritt A."/>
            <person name="Yoshinaga Y."/>
            <person name="Zwiers L.-H."/>
            <person name="Turgeon B."/>
            <person name="Goodwin S."/>
            <person name="Spatafora J."/>
            <person name="Crous P."/>
            <person name="Grigoriev I."/>
        </authorList>
    </citation>
    <scope>NUCLEOTIDE SEQUENCE</scope>
    <source>
        <strain evidence="3">ATCC 16933</strain>
    </source>
</reference>
<dbReference type="InterPro" id="IPR028909">
    <property type="entry name" value="bL21-like"/>
</dbReference>
<dbReference type="PANTHER" id="PTHR21349:SF0">
    <property type="entry name" value="LARGE RIBOSOMAL SUBUNIT PROTEIN BL21M"/>
    <property type="match status" value="1"/>
</dbReference>
<gene>
    <name evidence="3" type="ORF">BDY21DRAFT_267351</name>
</gene>
<feature type="non-terminal residue" evidence="3">
    <location>
        <position position="103"/>
    </location>
</feature>